<evidence type="ECO:0008006" key="4">
    <source>
        <dbReference type="Google" id="ProtNLM"/>
    </source>
</evidence>
<keyword evidence="3" id="KW-1185">Reference proteome</keyword>
<accession>A0A1G7F228</accession>
<organism evidence="2 3">
    <name type="scientific">Mucilaginibacter pineti</name>
    <dbReference type="NCBI Taxonomy" id="1391627"/>
    <lineage>
        <taxon>Bacteria</taxon>
        <taxon>Pseudomonadati</taxon>
        <taxon>Bacteroidota</taxon>
        <taxon>Sphingobacteriia</taxon>
        <taxon>Sphingobacteriales</taxon>
        <taxon>Sphingobacteriaceae</taxon>
        <taxon>Mucilaginibacter</taxon>
    </lineage>
</organism>
<dbReference type="OrthoDB" id="1097608at2"/>
<feature type="chain" id="PRO_5011608873" description="Fasciclin domain-containing protein" evidence="1">
    <location>
        <begin position="23"/>
        <end position="248"/>
    </location>
</feature>
<dbReference type="EMBL" id="FNAI01000008">
    <property type="protein sequence ID" value="SDE70030.1"/>
    <property type="molecule type" value="Genomic_DNA"/>
</dbReference>
<dbReference type="AlphaFoldDB" id="A0A1G7F228"/>
<reference evidence="2 3" key="1">
    <citation type="submission" date="2016-10" db="EMBL/GenBank/DDBJ databases">
        <authorList>
            <person name="de Groot N.N."/>
        </authorList>
    </citation>
    <scope>NUCLEOTIDE SEQUENCE [LARGE SCALE GENOMIC DNA]</scope>
    <source>
        <strain evidence="2 3">47C3B</strain>
    </source>
</reference>
<dbReference type="RefSeq" id="WP_091151225.1">
    <property type="nucleotide sequence ID" value="NZ_FNAI01000008.1"/>
</dbReference>
<keyword evidence="1" id="KW-0732">Signal</keyword>
<gene>
    <name evidence="2" type="ORF">SAMN05216464_108263</name>
</gene>
<dbReference type="Proteomes" id="UP000199072">
    <property type="component" value="Unassembled WGS sequence"/>
</dbReference>
<proteinExistence type="predicted"/>
<sequence>MKNIKKLIFVCCSLMLVLNACKRDQYYTDGGLANPNWNGDMLNYLETKAVRFDTIAQIVKLAGLEDDFRKTDFTFFAPDDGVIKRTIGNMHTPGSLNWYLYTYSLGGKGDTVISLSQISPIVWRKYIQSFMFKGINKLKDYPQIDLSLRSIHPGALYYSYSGSVVNIGVSYASVNGVQYLGARTLEYSYIPDISHPDDNYYTNHIASSDIKPTNGVVHALQDQQYYFGYDIGNFINDVYNTGLGPKPE</sequence>
<dbReference type="Gene3D" id="2.30.180.10">
    <property type="entry name" value="FAS1 domain"/>
    <property type="match status" value="1"/>
</dbReference>
<evidence type="ECO:0000313" key="3">
    <source>
        <dbReference type="Proteomes" id="UP000199072"/>
    </source>
</evidence>
<evidence type="ECO:0000256" key="1">
    <source>
        <dbReference type="SAM" id="SignalP"/>
    </source>
</evidence>
<evidence type="ECO:0000313" key="2">
    <source>
        <dbReference type="EMBL" id="SDE70030.1"/>
    </source>
</evidence>
<feature type="signal peptide" evidence="1">
    <location>
        <begin position="1"/>
        <end position="22"/>
    </location>
</feature>
<dbReference type="STRING" id="1391627.SAMN05216464_108263"/>
<dbReference type="InterPro" id="IPR036378">
    <property type="entry name" value="FAS1_dom_sf"/>
</dbReference>
<protein>
    <recommendedName>
        <fullName evidence="4">Fasciclin domain-containing protein</fullName>
    </recommendedName>
</protein>
<name>A0A1G7F228_9SPHI</name>
<dbReference type="SUPFAM" id="SSF82153">
    <property type="entry name" value="FAS1 domain"/>
    <property type="match status" value="1"/>
</dbReference>